<keyword evidence="1" id="KW-0472">Membrane</keyword>
<evidence type="ECO:0000313" key="2">
    <source>
        <dbReference type="EMBL" id="SJL16179.1"/>
    </source>
</evidence>
<keyword evidence="3" id="KW-1185">Reference proteome</keyword>
<keyword evidence="1" id="KW-0812">Transmembrane</keyword>
<dbReference type="STRING" id="47428.A0A284S5A3"/>
<sequence>MEWATFRNLFGGIVSIHKPYHYDLLPNVDDESYQLPADGNASIAQRRFSLRRNPFAFLARIFFSAAFRRSSLVFLLVVTCVIGWLVPPSYSDVRNFEQHLPQHQIPTDSIGDRRYLRFEGTLWGLGLNNILQEELLLSYIAYATNRSFVFSDYTWSHTPLPFTIDDYSLRPARMPLNAFISGPTAGGPISASHNQHTLELPVASHARIDTDLRAVHLVYFDAVCPQSKRVRFTSADVPRLGDDTLDGNELLATWVDWLSRDEVVNEPCVVVDFSERAVFDHLLFGSPRVISMFPILASSPILKEFAWSYLVEAAVERNMNGLINPVSSSSPNLMSGVVAVHLRRGDYSGHCLYLSKHGTAYQGMNQYPGIVDRFDPIGFDSSAPPPDNDSYHHYLPHCLPTIPEIVERLNVVRAENPHLSLTKVYLLSNGRRWWLDELWTELRADGWEPVREGLGSSQDLTLTREEQYVSGAVDMAIAEKAEVFVGNGFSSLTGNIVMLRLAKGVDVGLNRML</sequence>
<dbReference type="AlphaFoldDB" id="A0A284S5A3"/>
<evidence type="ECO:0000313" key="3">
    <source>
        <dbReference type="Proteomes" id="UP000219338"/>
    </source>
</evidence>
<protein>
    <submittedName>
        <fullName evidence="2">Uncharacterized protein</fullName>
    </submittedName>
</protein>
<name>A0A284S5A3_ARMOS</name>
<dbReference type="Proteomes" id="UP000219338">
    <property type="component" value="Unassembled WGS sequence"/>
</dbReference>
<dbReference type="OMA" id="HASKCGW"/>
<feature type="transmembrane region" description="Helical" evidence="1">
    <location>
        <begin position="55"/>
        <end position="86"/>
    </location>
</feature>
<proteinExistence type="predicted"/>
<accession>A0A284S5A3</accession>
<dbReference type="EMBL" id="FUEG01000033">
    <property type="protein sequence ID" value="SJL16179.1"/>
    <property type="molecule type" value="Genomic_DNA"/>
</dbReference>
<keyword evidence="1" id="KW-1133">Transmembrane helix</keyword>
<evidence type="ECO:0000256" key="1">
    <source>
        <dbReference type="SAM" id="Phobius"/>
    </source>
</evidence>
<gene>
    <name evidence="2" type="ORF">ARMOST_19698</name>
</gene>
<dbReference type="Gene3D" id="3.40.50.11350">
    <property type="match status" value="1"/>
</dbReference>
<dbReference type="CDD" id="cd11296">
    <property type="entry name" value="O-FucT_like"/>
    <property type="match status" value="1"/>
</dbReference>
<dbReference type="OrthoDB" id="2559662at2759"/>
<reference evidence="3" key="1">
    <citation type="journal article" date="2017" name="Nat. Ecol. Evol.">
        <title>Genome expansion and lineage-specific genetic innovations in the forest pathogenic fungi Armillaria.</title>
        <authorList>
            <person name="Sipos G."/>
            <person name="Prasanna A.N."/>
            <person name="Walter M.C."/>
            <person name="O'Connor E."/>
            <person name="Balint B."/>
            <person name="Krizsan K."/>
            <person name="Kiss B."/>
            <person name="Hess J."/>
            <person name="Varga T."/>
            <person name="Slot J."/>
            <person name="Riley R."/>
            <person name="Boka B."/>
            <person name="Rigling D."/>
            <person name="Barry K."/>
            <person name="Lee J."/>
            <person name="Mihaltcheva S."/>
            <person name="LaButti K."/>
            <person name="Lipzen A."/>
            <person name="Waldron R."/>
            <person name="Moloney N.M."/>
            <person name="Sperisen C."/>
            <person name="Kredics L."/>
            <person name="Vagvoelgyi C."/>
            <person name="Patrignani A."/>
            <person name="Fitzpatrick D."/>
            <person name="Nagy I."/>
            <person name="Doyle S."/>
            <person name="Anderson J.B."/>
            <person name="Grigoriev I.V."/>
            <person name="Gueldener U."/>
            <person name="Muensterkoetter M."/>
            <person name="Nagy L.G."/>
        </authorList>
    </citation>
    <scope>NUCLEOTIDE SEQUENCE [LARGE SCALE GENOMIC DNA]</scope>
    <source>
        <strain evidence="3">C18/9</strain>
    </source>
</reference>
<organism evidence="2 3">
    <name type="scientific">Armillaria ostoyae</name>
    <name type="common">Armillaria root rot fungus</name>
    <dbReference type="NCBI Taxonomy" id="47428"/>
    <lineage>
        <taxon>Eukaryota</taxon>
        <taxon>Fungi</taxon>
        <taxon>Dikarya</taxon>
        <taxon>Basidiomycota</taxon>
        <taxon>Agaricomycotina</taxon>
        <taxon>Agaricomycetes</taxon>
        <taxon>Agaricomycetidae</taxon>
        <taxon>Agaricales</taxon>
        <taxon>Marasmiineae</taxon>
        <taxon>Physalacriaceae</taxon>
        <taxon>Armillaria</taxon>
    </lineage>
</organism>